<name>A0A401FRD1_9BACT</name>
<dbReference type="Proteomes" id="UP000288096">
    <property type="component" value="Unassembled WGS sequence"/>
</dbReference>
<dbReference type="InterPro" id="IPR026350">
    <property type="entry name" value="GxxExxY"/>
</dbReference>
<dbReference type="RefSeq" id="WP_124327025.1">
    <property type="nucleotide sequence ID" value="NZ_BEXT01000001.1"/>
</dbReference>
<reference evidence="2" key="2">
    <citation type="submission" date="2019-01" db="EMBL/GenBank/DDBJ databases">
        <title>Genome sequence of Desulfonema ishimotonii strain Tokyo 01.</title>
        <authorList>
            <person name="Fukui M."/>
        </authorList>
    </citation>
    <scope>NUCLEOTIDE SEQUENCE [LARGE SCALE GENOMIC DNA]</scope>
    <source>
        <strain evidence="2">Tokyo 01</strain>
    </source>
</reference>
<comment type="caution">
    <text evidence="1">The sequence shown here is derived from an EMBL/GenBank/DDBJ whole genome shotgun (WGS) entry which is preliminary data.</text>
</comment>
<dbReference type="Pfam" id="PF13366">
    <property type="entry name" value="PDDEXK_3"/>
    <property type="match status" value="1"/>
</dbReference>
<keyword evidence="2" id="KW-1185">Reference proteome</keyword>
<organism evidence="1 2">
    <name type="scientific">Desulfonema ishimotonii</name>
    <dbReference type="NCBI Taxonomy" id="45657"/>
    <lineage>
        <taxon>Bacteria</taxon>
        <taxon>Pseudomonadati</taxon>
        <taxon>Thermodesulfobacteriota</taxon>
        <taxon>Desulfobacteria</taxon>
        <taxon>Desulfobacterales</taxon>
        <taxon>Desulfococcaceae</taxon>
        <taxon>Desulfonema</taxon>
    </lineage>
</organism>
<sequence>MTFDDPLTHEIIGAAMTVHNALGTGFMEVVYQRSLAIEFHKRGIPFERERKIPIYYDGQKVGVRRVDFLVNQRVLVELKAVSVLNDLHLAQAINYLKVFQLDVGLLMNFGGVRLEFRRLFRKK</sequence>
<evidence type="ECO:0000313" key="2">
    <source>
        <dbReference type="Proteomes" id="UP000288096"/>
    </source>
</evidence>
<gene>
    <name evidence="1" type="ORF">DENIS_0454</name>
</gene>
<dbReference type="EMBL" id="BEXT01000001">
    <property type="protein sequence ID" value="GBC59515.1"/>
    <property type="molecule type" value="Genomic_DNA"/>
</dbReference>
<dbReference type="NCBIfam" id="TIGR04256">
    <property type="entry name" value="GxxExxY"/>
    <property type="match status" value="1"/>
</dbReference>
<dbReference type="AlphaFoldDB" id="A0A401FRD1"/>
<dbReference type="OrthoDB" id="9798792at2"/>
<reference evidence="2" key="1">
    <citation type="submission" date="2017-11" db="EMBL/GenBank/DDBJ databases">
        <authorList>
            <person name="Watanabe M."/>
            <person name="Kojima H."/>
        </authorList>
    </citation>
    <scope>NUCLEOTIDE SEQUENCE [LARGE SCALE GENOMIC DNA]</scope>
    <source>
        <strain evidence="2">Tokyo 01</strain>
    </source>
</reference>
<evidence type="ECO:0000313" key="1">
    <source>
        <dbReference type="EMBL" id="GBC59515.1"/>
    </source>
</evidence>
<accession>A0A401FRD1</accession>
<protein>
    <submittedName>
        <fullName evidence="1">GxxExxY protein</fullName>
    </submittedName>
</protein>
<proteinExistence type="predicted"/>